<reference evidence="2 3" key="1">
    <citation type="journal article" date="2021" name="BMC Genomics">
        <title>Datura genome reveals duplications of psychoactive alkaloid biosynthetic genes and high mutation rate following tissue culture.</title>
        <authorList>
            <person name="Rajewski A."/>
            <person name="Carter-House D."/>
            <person name="Stajich J."/>
            <person name="Litt A."/>
        </authorList>
    </citation>
    <scope>NUCLEOTIDE SEQUENCE [LARGE SCALE GENOMIC DNA]</scope>
    <source>
        <strain evidence="2">AR-01</strain>
    </source>
</reference>
<proteinExistence type="predicted"/>
<evidence type="ECO:0000313" key="3">
    <source>
        <dbReference type="Proteomes" id="UP000823775"/>
    </source>
</evidence>
<evidence type="ECO:0000256" key="1">
    <source>
        <dbReference type="SAM" id="MobiDB-lite"/>
    </source>
</evidence>
<dbReference type="Proteomes" id="UP000823775">
    <property type="component" value="Unassembled WGS sequence"/>
</dbReference>
<organism evidence="2 3">
    <name type="scientific">Datura stramonium</name>
    <name type="common">Jimsonweed</name>
    <name type="synonym">Common thornapple</name>
    <dbReference type="NCBI Taxonomy" id="4076"/>
    <lineage>
        <taxon>Eukaryota</taxon>
        <taxon>Viridiplantae</taxon>
        <taxon>Streptophyta</taxon>
        <taxon>Embryophyta</taxon>
        <taxon>Tracheophyta</taxon>
        <taxon>Spermatophyta</taxon>
        <taxon>Magnoliopsida</taxon>
        <taxon>eudicotyledons</taxon>
        <taxon>Gunneridae</taxon>
        <taxon>Pentapetalae</taxon>
        <taxon>asterids</taxon>
        <taxon>lamiids</taxon>
        <taxon>Solanales</taxon>
        <taxon>Solanaceae</taxon>
        <taxon>Solanoideae</taxon>
        <taxon>Datureae</taxon>
        <taxon>Datura</taxon>
    </lineage>
</organism>
<keyword evidence="3" id="KW-1185">Reference proteome</keyword>
<accession>A0ABS8V206</accession>
<comment type="caution">
    <text evidence="2">The sequence shown here is derived from an EMBL/GenBank/DDBJ whole genome shotgun (WGS) entry which is preliminary data.</text>
</comment>
<protein>
    <submittedName>
        <fullName evidence="2">Uncharacterized protein</fullName>
    </submittedName>
</protein>
<evidence type="ECO:0000313" key="2">
    <source>
        <dbReference type="EMBL" id="MCD9641103.1"/>
    </source>
</evidence>
<sequence>MRGEENRGMTGYGCFGAIYELEGTSSYDGGLKTHRRRQACGRPIFGVGNLLVASPQAVVMSNAAACLPTRWRRVAAHAPSRGESGALRLPSPRTAGASHDL</sequence>
<gene>
    <name evidence="2" type="ORF">HAX54_027020</name>
</gene>
<feature type="region of interest" description="Disordered" evidence="1">
    <location>
        <begin position="78"/>
        <end position="101"/>
    </location>
</feature>
<name>A0ABS8V206_DATST</name>
<dbReference type="EMBL" id="JACEIK010003280">
    <property type="protein sequence ID" value="MCD9641103.1"/>
    <property type="molecule type" value="Genomic_DNA"/>
</dbReference>